<dbReference type="AlphaFoldDB" id="A0A1T5EQ86"/>
<name>A0A1T5EQ86_9FLAO</name>
<dbReference type="STRING" id="241145.SAMN05660776_0140"/>
<dbReference type="OrthoDB" id="9809288at2"/>
<comment type="cofactor">
    <cofactor evidence="1">
        <name>FMN</name>
        <dbReference type="ChEBI" id="CHEBI:58210"/>
    </cofactor>
</comment>
<keyword evidence="9" id="KW-1185">Reference proteome</keyword>
<keyword evidence="3" id="KW-0285">Flavoprotein</keyword>
<evidence type="ECO:0000256" key="4">
    <source>
        <dbReference type="ARBA" id="ARBA00022643"/>
    </source>
</evidence>
<feature type="domain" description="Nitroreductase" evidence="7">
    <location>
        <begin position="8"/>
        <end position="185"/>
    </location>
</feature>
<evidence type="ECO:0000313" key="8">
    <source>
        <dbReference type="EMBL" id="SKB86065.1"/>
    </source>
</evidence>
<dbReference type="PANTHER" id="PTHR43673:SF2">
    <property type="entry name" value="NITROREDUCTASE"/>
    <property type="match status" value="1"/>
</dbReference>
<evidence type="ECO:0000259" key="7">
    <source>
        <dbReference type="Pfam" id="PF00881"/>
    </source>
</evidence>
<keyword evidence="5" id="KW-0521">NADP</keyword>
<dbReference type="GO" id="GO:0016491">
    <property type="term" value="F:oxidoreductase activity"/>
    <property type="evidence" value="ECO:0007669"/>
    <property type="project" value="UniProtKB-KW"/>
</dbReference>
<protein>
    <recommendedName>
        <fullName evidence="7">Nitroreductase domain-containing protein</fullName>
    </recommendedName>
</protein>
<dbReference type="InterPro" id="IPR033878">
    <property type="entry name" value="NfsB-like"/>
</dbReference>
<dbReference type="SUPFAM" id="SSF55469">
    <property type="entry name" value="FMN-dependent nitroreductase-like"/>
    <property type="match status" value="1"/>
</dbReference>
<keyword evidence="4" id="KW-0288">FMN</keyword>
<dbReference type="Proteomes" id="UP000190230">
    <property type="component" value="Unassembled WGS sequence"/>
</dbReference>
<dbReference type="RefSeq" id="WP_079722127.1">
    <property type="nucleotide sequence ID" value="NZ_FUYY01000014.1"/>
</dbReference>
<dbReference type="Gene3D" id="3.40.109.10">
    <property type="entry name" value="NADH Oxidase"/>
    <property type="match status" value="1"/>
</dbReference>
<sequence length="210" mass="24222">MTNIKALQWRYATKKFNPEKILSTEKINILKEAFNLTATSYGLQPLKMVVLRNKELQEKLKSASWEQQQLNTASHVLVICIEKKVDKNFIEQYFKRVKHIRETPDEILDPFKKSLVASFESKAEEEIHAWALNQAYLSLGTLLTVCATEEIDACPMEGFQPDKYDELLNLDAHNLKSVLALPVGYRAGDDMFSEFKKVRRPLDDVIIEMN</sequence>
<dbReference type="EMBL" id="FUYY01000014">
    <property type="protein sequence ID" value="SKB86065.1"/>
    <property type="molecule type" value="Genomic_DNA"/>
</dbReference>
<evidence type="ECO:0000256" key="6">
    <source>
        <dbReference type="ARBA" id="ARBA00023002"/>
    </source>
</evidence>
<proteinExistence type="inferred from homology"/>
<organism evidence="8 9">
    <name type="scientific">Salegentibacter holothuriorum</name>
    <dbReference type="NCBI Taxonomy" id="241145"/>
    <lineage>
        <taxon>Bacteria</taxon>
        <taxon>Pseudomonadati</taxon>
        <taxon>Bacteroidota</taxon>
        <taxon>Flavobacteriia</taxon>
        <taxon>Flavobacteriales</taxon>
        <taxon>Flavobacteriaceae</taxon>
        <taxon>Salegentibacter</taxon>
    </lineage>
</organism>
<accession>A0A1T5EQ86</accession>
<evidence type="ECO:0000256" key="2">
    <source>
        <dbReference type="ARBA" id="ARBA00007118"/>
    </source>
</evidence>
<comment type="similarity">
    <text evidence="2">Belongs to the nitroreductase family.</text>
</comment>
<dbReference type="Pfam" id="PF00881">
    <property type="entry name" value="Nitroreductase"/>
    <property type="match status" value="1"/>
</dbReference>
<evidence type="ECO:0000313" key="9">
    <source>
        <dbReference type="Proteomes" id="UP000190230"/>
    </source>
</evidence>
<evidence type="ECO:0000256" key="5">
    <source>
        <dbReference type="ARBA" id="ARBA00022857"/>
    </source>
</evidence>
<dbReference type="CDD" id="cd02149">
    <property type="entry name" value="NfsB-like"/>
    <property type="match status" value="1"/>
</dbReference>
<evidence type="ECO:0000256" key="1">
    <source>
        <dbReference type="ARBA" id="ARBA00001917"/>
    </source>
</evidence>
<gene>
    <name evidence="8" type="ORF">SAMN05660776_0140</name>
</gene>
<reference evidence="9" key="1">
    <citation type="submission" date="2017-02" db="EMBL/GenBank/DDBJ databases">
        <authorList>
            <person name="Varghese N."/>
            <person name="Submissions S."/>
        </authorList>
    </citation>
    <scope>NUCLEOTIDE SEQUENCE [LARGE SCALE GENOMIC DNA]</scope>
    <source>
        <strain evidence="9">DSM 23405</strain>
    </source>
</reference>
<dbReference type="PANTHER" id="PTHR43673">
    <property type="entry name" value="NAD(P)H NITROREDUCTASE YDGI-RELATED"/>
    <property type="match status" value="1"/>
</dbReference>
<dbReference type="InterPro" id="IPR000415">
    <property type="entry name" value="Nitroreductase-like"/>
</dbReference>
<keyword evidence="6" id="KW-0560">Oxidoreductase</keyword>
<dbReference type="InterPro" id="IPR029479">
    <property type="entry name" value="Nitroreductase"/>
</dbReference>
<evidence type="ECO:0000256" key="3">
    <source>
        <dbReference type="ARBA" id="ARBA00022630"/>
    </source>
</evidence>